<sequence length="135" mass="14616">MIMICPINNYSFPRPLSSSPPLSSTLSLSLFLLLREDLHHHCICLGVFLPSVLFLTPQWPAALPLLPASSSHPHVLVSSSVFSAPPTAQHSAHSTAPAHLTFFVATTHRSSAGTKPPRDSSRQPPRVHALHLQPP</sequence>
<dbReference type="AlphaFoldDB" id="A0AAN9EJR2"/>
<reference evidence="2 3" key="1">
    <citation type="submission" date="2024-01" db="EMBL/GenBank/DDBJ databases">
        <title>The genomes of 5 underutilized Papilionoideae crops provide insights into root nodulation and disease resistanc.</title>
        <authorList>
            <person name="Yuan L."/>
        </authorList>
    </citation>
    <scope>NUCLEOTIDE SEQUENCE [LARGE SCALE GENOMIC DNA]</scope>
    <source>
        <strain evidence="2">ZHUSHIDOU_FW_LH</strain>
        <tissue evidence="2">Leaf</tissue>
    </source>
</reference>
<evidence type="ECO:0000313" key="2">
    <source>
        <dbReference type="EMBL" id="KAK7258887.1"/>
    </source>
</evidence>
<feature type="region of interest" description="Disordered" evidence="1">
    <location>
        <begin position="108"/>
        <end position="135"/>
    </location>
</feature>
<name>A0AAN9EJR2_CROPI</name>
<dbReference type="Proteomes" id="UP001372338">
    <property type="component" value="Unassembled WGS sequence"/>
</dbReference>
<gene>
    <name evidence="2" type="ORF">RIF29_24476</name>
</gene>
<keyword evidence="3" id="KW-1185">Reference proteome</keyword>
<dbReference type="EMBL" id="JAYWIO010000005">
    <property type="protein sequence ID" value="KAK7258887.1"/>
    <property type="molecule type" value="Genomic_DNA"/>
</dbReference>
<comment type="caution">
    <text evidence="2">The sequence shown here is derived from an EMBL/GenBank/DDBJ whole genome shotgun (WGS) entry which is preliminary data.</text>
</comment>
<evidence type="ECO:0000256" key="1">
    <source>
        <dbReference type="SAM" id="MobiDB-lite"/>
    </source>
</evidence>
<accession>A0AAN9EJR2</accession>
<protein>
    <submittedName>
        <fullName evidence="2">Uncharacterized protein</fullName>
    </submittedName>
</protein>
<organism evidence="2 3">
    <name type="scientific">Crotalaria pallida</name>
    <name type="common">Smooth rattlebox</name>
    <name type="synonym">Crotalaria striata</name>
    <dbReference type="NCBI Taxonomy" id="3830"/>
    <lineage>
        <taxon>Eukaryota</taxon>
        <taxon>Viridiplantae</taxon>
        <taxon>Streptophyta</taxon>
        <taxon>Embryophyta</taxon>
        <taxon>Tracheophyta</taxon>
        <taxon>Spermatophyta</taxon>
        <taxon>Magnoliopsida</taxon>
        <taxon>eudicotyledons</taxon>
        <taxon>Gunneridae</taxon>
        <taxon>Pentapetalae</taxon>
        <taxon>rosids</taxon>
        <taxon>fabids</taxon>
        <taxon>Fabales</taxon>
        <taxon>Fabaceae</taxon>
        <taxon>Papilionoideae</taxon>
        <taxon>50 kb inversion clade</taxon>
        <taxon>genistoids sensu lato</taxon>
        <taxon>core genistoids</taxon>
        <taxon>Crotalarieae</taxon>
        <taxon>Crotalaria</taxon>
    </lineage>
</organism>
<evidence type="ECO:0000313" key="3">
    <source>
        <dbReference type="Proteomes" id="UP001372338"/>
    </source>
</evidence>
<proteinExistence type="predicted"/>